<sequence length="97" mass="11083">MIWFCLIVHIKNINNILLDDEQTFVKKIPELCKSAESLNNKDVESQCVSAIGEGIMFYTGHNLEKSKKICLILPAKNQRQCLEGAEIEFRTNKSLIE</sequence>
<gene>
    <name evidence="1" type="ORF">A3B86_03930</name>
</gene>
<organism evidence="1 2">
    <name type="scientific">Candidatus Yanofskybacteria bacterium RIFCSPHIGHO2_02_FULL_38_22b</name>
    <dbReference type="NCBI Taxonomy" id="1802673"/>
    <lineage>
        <taxon>Bacteria</taxon>
        <taxon>Candidatus Yanofskyibacteriota</taxon>
    </lineage>
</organism>
<proteinExistence type="predicted"/>
<dbReference type="EMBL" id="MGJN01000020">
    <property type="protein sequence ID" value="OGN06240.1"/>
    <property type="molecule type" value="Genomic_DNA"/>
</dbReference>
<name>A0A1F8F0Y5_9BACT</name>
<comment type="caution">
    <text evidence="1">The sequence shown here is derived from an EMBL/GenBank/DDBJ whole genome shotgun (WGS) entry which is preliminary data.</text>
</comment>
<reference evidence="1 2" key="1">
    <citation type="journal article" date="2016" name="Nat. Commun.">
        <title>Thousands of microbial genomes shed light on interconnected biogeochemical processes in an aquifer system.</title>
        <authorList>
            <person name="Anantharaman K."/>
            <person name="Brown C.T."/>
            <person name="Hug L.A."/>
            <person name="Sharon I."/>
            <person name="Castelle C.J."/>
            <person name="Probst A.J."/>
            <person name="Thomas B.C."/>
            <person name="Singh A."/>
            <person name="Wilkins M.J."/>
            <person name="Karaoz U."/>
            <person name="Brodie E.L."/>
            <person name="Williams K.H."/>
            <person name="Hubbard S.S."/>
            <person name="Banfield J.F."/>
        </authorList>
    </citation>
    <scope>NUCLEOTIDE SEQUENCE [LARGE SCALE GENOMIC DNA]</scope>
</reference>
<evidence type="ECO:0000313" key="1">
    <source>
        <dbReference type="EMBL" id="OGN06240.1"/>
    </source>
</evidence>
<dbReference type="AlphaFoldDB" id="A0A1F8F0Y5"/>
<evidence type="ECO:0000313" key="2">
    <source>
        <dbReference type="Proteomes" id="UP000176834"/>
    </source>
</evidence>
<dbReference type="Proteomes" id="UP000176834">
    <property type="component" value="Unassembled WGS sequence"/>
</dbReference>
<protein>
    <submittedName>
        <fullName evidence="1">Uncharacterized protein</fullName>
    </submittedName>
</protein>
<accession>A0A1F8F0Y5</accession>